<keyword evidence="4" id="KW-1185">Reference proteome</keyword>
<evidence type="ECO:0000313" key="3">
    <source>
        <dbReference type="EMBL" id="MBP2027351.1"/>
    </source>
</evidence>
<gene>
    <name evidence="3" type="ORF">J2Z35_001145</name>
</gene>
<dbReference type="SUPFAM" id="SSF53756">
    <property type="entry name" value="UDP-Glycosyltransferase/glycogen phosphorylase"/>
    <property type="match status" value="1"/>
</dbReference>
<accession>A0ABS4KJE4</accession>
<dbReference type="Pfam" id="PF00534">
    <property type="entry name" value="Glycos_transf_1"/>
    <property type="match status" value="1"/>
</dbReference>
<dbReference type="RefSeq" id="WP_209660372.1">
    <property type="nucleotide sequence ID" value="NZ_JAGGLI010000010.1"/>
</dbReference>
<dbReference type="InterPro" id="IPR050194">
    <property type="entry name" value="Glycosyltransferase_grp1"/>
</dbReference>
<evidence type="ECO:0000259" key="2">
    <source>
        <dbReference type="Pfam" id="PF13439"/>
    </source>
</evidence>
<reference evidence="3 4" key="1">
    <citation type="submission" date="2021-03" db="EMBL/GenBank/DDBJ databases">
        <title>Genomic Encyclopedia of Type Strains, Phase IV (KMG-IV): sequencing the most valuable type-strain genomes for metagenomic binning, comparative biology and taxonomic classification.</title>
        <authorList>
            <person name="Goeker M."/>
        </authorList>
    </citation>
    <scope>NUCLEOTIDE SEQUENCE [LARGE SCALE GENOMIC DNA]</scope>
    <source>
        <strain evidence="3 4">DSM 27512</strain>
    </source>
</reference>
<comment type="caution">
    <text evidence="3">The sequence shown here is derived from an EMBL/GenBank/DDBJ whole genome shotgun (WGS) entry which is preliminary data.</text>
</comment>
<dbReference type="PANTHER" id="PTHR45947:SF3">
    <property type="entry name" value="SULFOQUINOVOSYL TRANSFERASE SQD2"/>
    <property type="match status" value="1"/>
</dbReference>
<evidence type="ECO:0000259" key="1">
    <source>
        <dbReference type="Pfam" id="PF00534"/>
    </source>
</evidence>
<feature type="domain" description="Glycosyltransferase subfamily 4-like N-terminal" evidence="2">
    <location>
        <begin position="96"/>
        <end position="197"/>
    </location>
</feature>
<protein>
    <submittedName>
        <fullName evidence="3">Glycosyltransferase involved in cell wall biosynthesis</fullName>
    </submittedName>
</protein>
<dbReference type="Gene3D" id="3.40.50.2000">
    <property type="entry name" value="Glycogen Phosphorylase B"/>
    <property type="match status" value="2"/>
</dbReference>
<name>A0ABS4KJE4_9FIRM</name>
<dbReference type="Pfam" id="PF13439">
    <property type="entry name" value="Glyco_transf_4"/>
    <property type="match status" value="1"/>
</dbReference>
<organism evidence="3 4">
    <name type="scientific">Acetoanaerobium pronyense</name>
    <dbReference type="NCBI Taxonomy" id="1482736"/>
    <lineage>
        <taxon>Bacteria</taxon>
        <taxon>Bacillati</taxon>
        <taxon>Bacillota</taxon>
        <taxon>Clostridia</taxon>
        <taxon>Peptostreptococcales</taxon>
        <taxon>Filifactoraceae</taxon>
        <taxon>Acetoanaerobium</taxon>
    </lineage>
</organism>
<dbReference type="CDD" id="cd03801">
    <property type="entry name" value="GT4_PimA-like"/>
    <property type="match status" value="1"/>
</dbReference>
<dbReference type="Proteomes" id="UP001314903">
    <property type="component" value="Unassembled WGS sequence"/>
</dbReference>
<proteinExistence type="predicted"/>
<evidence type="ECO:0000313" key="4">
    <source>
        <dbReference type="Proteomes" id="UP001314903"/>
    </source>
</evidence>
<sequence>MKVLHVITQKPHSTGSGVYLCGLIEGFKNLGYTQGLVAGISKNEGVPKDMKDVLEGVDVYPVYYETTDMPFKVLGMSDVMPYESTRYRDMDEEMYLSFKFSFEKVIKNAINEFEPDLIISHHLYLLTAMIRDIAKDKKVIGICHGTCLRQLKSHDLKKSYIIDNIRRLDLAIALHEDQKKSIEEIFGFSNIKVAGTGYNSSIFFDRKHEKPTETINIVYTGKLSKQKGVLSLIKALSKVSKSYKNIRLRLIGGSGSKKEMDLIDEEIASVDYKVEVLGRLNQYDIAQIYSSSHIFVLPSFYEGLPIVVIEALASGLTVVCTDIPGVKKWIYESLGEIDRLSFVKLPRMKLVDTPYEEDLEDFEKRLGDSIKTMIEKSLYSNEETNLEIEKISWEGLCKKIDAIIKKEHNFN</sequence>
<dbReference type="InterPro" id="IPR001296">
    <property type="entry name" value="Glyco_trans_1"/>
</dbReference>
<feature type="domain" description="Glycosyl transferase family 1" evidence="1">
    <location>
        <begin position="204"/>
        <end position="329"/>
    </location>
</feature>
<dbReference type="InterPro" id="IPR028098">
    <property type="entry name" value="Glyco_trans_4-like_N"/>
</dbReference>
<dbReference type="EMBL" id="JAGGLI010000010">
    <property type="protein sequence ID" value="MBP2027351.1"/>
    <property type="molecule type" value="Genomic_DNA"/>
</dbReference>
<dbReference type="PANTHER" id="PTHR45947">
    <property type="entry name" value="SULFOQUINOVOSYL TRANSFERASE SQD2"/>
    <property type="match status" value="1"/>
</dbReference>